<dbReference type="GO" id="GO:0005634">
    <property type="term" value="C:nucleus"/>
    <property type="evidence" value="ECO:0007669"/>
    <property type="project" value="TreeGrafter"/>
</dbReference>
<dbReference type="InterPro" id="IPR008978">
    <property type="entry name" value="HSP20-like_chaperone"/>
</dbReference>
<dbReference type="InterPro" id="IPR002068">
    <property type="entry name" value="A-crystallin/Hsp20_dom"/>
</dbReference>
<organism evidence="4">
    <name type="scientific">Noccaea caerulescens</name>
    <name type="common">Alpine penny-cress</name>
    <name type="synonym">Thlaspi caerulescens</name>
    <dbReference type="NCBI Taxonomy" id="107243"/>
    <lineage>
        <taxon>Eukaryota</taxon>
        <taxon>Viridiplantae</taxon>
        <taxon>Streptophyta</taxon>
        <taxon>Embryophyta</taxon>
        <taxon>Tracheophyta</taxon>
        <taxon>Spermatophyta</taxon>
        <taxon>Magnoliopsida</taxon>
        <taxon>eudicotyledons</taxon>
        <taxon>Gunneridae</taxon>
        <taxon>Pentapetalae</taxon>
        <taxon>rosids</taxon>
        <taxon>malvids</taxon>
        <taxon>Brassicales</taxon>
        <taxon>Brassicaceae</taxon>
        <taxon>Coluteocarpeae</taxon>
        <taxon>Noccaea</taxon>
    </lineage>
</organism>
<dbReference type="FunFam" id="2.60.40.790:FF:000049">
    <property type="entry name" value="Increased DNA methylation 3"/>
    <property type="match status" value="1"/>
</dbReference>
<accession>A0A1J3E661</accession>
<dbReference type="InterPro" id="IPR039321">
    <property type="entry name" value="IDM2/3-like"/>
</dbReference>
<dbReference type="Pfam" id="PF00011">
    <property type="entry name" value="HSP20"/>
    <property type="match status" value="1"/>
</dbReference>
<dbReference type="Gene3D" id="2.60.40.790">
    <property type="match status" value="1"/>
</dbReference>
<comment type="similarity">
    <text evidence="1 2">Belongs to the small heat shock protein (HSP20) family.</text>
</comment>
<dbReference type="PANTHER" id="PTHR34661">
    <property type="entry name" value="INCREASED DNA METHYLATION 3"/>
    <property type="match status" value="1"/>
</dbReference>
<evidence type="ECO:0000256" key="2">
    <source>
        <dbReference type="RuleBase" id="RU003616"/>
    </source>
</evidence>
<feature type="domain" description="SHSP" evidence="3">
    <location>
        <begin position="219"/>
        <end position="337"/>
    </location>
</feature>
<name>A0A1J3E661_NOCCA</name>
<dbReference type="PANTHER" id="PTHR34661:SF3">
    <property type="entry name" value="INCREASED DNA METHYLATION 2"/>
    <property type="match status" value="1"/>
</dbReference>
<sequence>MRKIVSALAAHNSEQESVLISLDIEDDKMFLLHFIIGTYFGPDLRNPHHHPKKQSAFQIQASNLPTKDELKGSLMKRAEIETVYHHILKNADPSLTVKPRTLRGYFNGKRYDTDGDFPLFVDLFPRKLHPESRIGNQNKVVKSIVFINDPDTSCMRRDCLSRFKLLTGLQSFTLSLNIDVTETVSSVSPNEVENESLEPYTAEENDGAAKPRVCVTGAITEAQAGPAMGLMDIGECDDAYLFRISLPGVNRDERDFSCEVEDDGKVLVRGVTTTGEKEVHRYGHSFEMQTRNLCPPGNFSVSFRLPGPVEPQEFTGSFGTDGILEGIVMKKLQKQNA</sequence>
<proteinExistence type="inferred from homology"/>
<protein>
    <recommendedName>
        <fullName evidence="3">SHSP domain-containing protein</fullName>
    </recommendedName>
</protein>
<dbReference type="AlphaFoldDB" id="A0A1J3E661"/>
<evidence type="ECO:0000313" key="4">
    <source>
        <dbReference type="EMBL" id="JAU26766.1"/>
    </source>
</evidence>
<dbReference type="EMBL" id="GEVI01005554">
    <property type="protein sequence ID" value="JAU26766.1"/>
    <property type="molecule type" value="Transcribed_RNA"/>
</dbReference>
<reference evidence="4" key="1">
    <citation type="submission" date="2016-07" db="EMBL/GenBank/DDBJ databases">
        <title>De novo transcriptome assembly of four accessions of the metal hyperaccumulator plant Noccaea caerulescens.</title>
        <authorList>
            <person name="Blande D."/>
            <person name="Halimaa P."/>
            <person name="Tervahauta A.I."/>
            <person name="Aarts M.G."/>
            <person name="Karenlampi S.O."/>
        </authorList>
    </citation>
    <scope>NUCLEOTIDE SEQUENCE</scope>
</reference>
<dbReference type="SUPFAM" id="SSF49764">
    <property type="entry name" value="HSP20-like chaperones"/>
    <property type="match status" value="1"/>
</dbReference>
<evidence type="ECO:0000256" key="1">
    <source>
        <dbReference type="PROSITE-ProRule" id="PRU00285"/>
    </source>
</evidence>
<dbReference type="PROSITE" id="PS01031">
    <property type="entry name" value="SHSP"/>
    <property type="match status" value="1"/>
</dbReference>
<gene>
    <name evidence="4" type="ORF">GA_TR15244_c0_g1_i1_g.46824</name>
</gene>
<evidence type="ECO:0000259" key="3">
    <source>
        <dbReference type="PROSITE" id="PS01031"/>
    </source>
</evidence>
<dbReference type="CDD" id="cd06464">
    <property type="entry name" value="ACD_sHsps-like"/>
    <property type="match status" value="1"/>
</dbReference>